<dbReference type="InterPro" id="IPR008978">
    <property type="entry name" value="HSP20-like_chaperone"/>
</dbReference>
<dbReference type="SUPFAM" id="SSF49764">
    <property type="entry name" value="HSP20-like chaperones"/>
    <property type="match status" value="1"/>
</dbReference>
<dbReference type="CDD" id="cd06464">
    <property type="entry name" value="ACD_sHsps-like"/>
    <property type="match status" value="1"/>
</dbReference>
<dbReference type="Proteomes" id="UP000055590">
    <property type="component" value="Chromosome"/>
</dbReference>
<sequence>MQPHTNGSIHIDSAISDVARIYRSITGRDLPRINQPIAPIPPERDPRKAAEAALEQLAALLERQAGPGNMLPPMIPPVDCWESADEVVIVVDLPGIDASTLDVKLVDGELRLSGQRERYIPRERGPPPSSGSWAASSGGSFSPAGPPRSRSTRSSAAVCSACGSRESPVRRLPARSPSGRQRSSNMDFSERARLQALVDAVHLTAAALRALDRAPRVDQVDTFRASGISLAPGWWSTPVPRGWPPPHLLGAEREMFVPYVSPYMSHMMPFYPSHQTGLIHSGVGGIPMSGIGYSPMIHPSLYGYRPSPMFSYGYGLMHSGMESPIPMINPLIGGSHMGHMMSPMMGSPMMGMGMSPMMPMPYSGMPMQPAWSMGPMVQSPVSPPHA</sequence>
<accession>A0A0K1PIE6</accession>
<dbReference type="EMBL" id="CP012332">
    <property type="protein sequence ID" value="AKU93277.1"/>
    <property type="molecule type" value="Genomic_DNA"/>
</dbReference>
<feature type="compositionally biased region" description="Basic and acidic residues" evidence="1">
    <location>
        <begin position="116"/>
        <end position="125"/>
    </location>
</feature>
<proteinExistence type="predicted"/>
<dbReference type="AlphaFoldDB" id="A0A0K1PIE6"/>
<evidence type="ECO:0000313" key="3">
    <source>
        <dbReference type="Proteomes" id="UP000055590"/>
    </source>
</evidence>
<dbReference type="Gene3D" id="2.60.40.790">
    <property type="match status" value="1"/>
</dbReference>
<feature type="compositionally biased region" description="Polar residues" evidence="1">
    <location>
        <begin position="178"/>
        <end position="187"/>
    </location>
</feature>
<name>A0A0K1PIE6_9BACT</name>
<evidence type="ECO:0008006" key="4">
    <source>
        <dbReference type="Google" id="ProtNLM"/>
    </source>
</evidence>
<protein>
    <recommendedName>
        <fullName evidence="4">SHSP domain-containing protein</fullName>
    </recommendedName>
</protein>
<keyword evidence="3" id="KW-1185">Reference proteome</keyword>
<dbReference type="KEGG" id="vin:AKJ08_3664"/>
<evidence type="ECO:0000256" key="1">
    <source>
        <dbReference type="SAM" id="MobiDB-lite"/>
    </source>
</evidence>
<reference evidence="2 3" key="1">
    <citation type="submission" date="2015-08" db="EMBL/GenBank/DDBJ databases">
        <authorList>
            <person name="Babu N.S."/>
            <person name="Beckwith C.J."/>
            <person name="Beseler K.G."/>
            <person name="Brison A."/>
            <person name="Carone J.V."/>
            <person name="Caskin T.P."/>
            <person name="Diamond M."/>
            <person name="Durham M.E."/>
            <person name="Foxe J.M."/>
            <person name="Go M."/>
            <person name="Henderson B.A."/>
            <person name="Jones I.B."/>
            <person name="McGettigan J.A."/>
            <person name="Micheletti S.J."/>
            <person name="Nasrallah M.E."/>
            <person name="Ortiz D."/>
            <person name="Piller C.R."/>
            <person name="Privatt S.R."/>
            <person name="Schneider S.L."/>
            <person name="Sharp S."/>
            <person name="Smith T.C."/>
            <person name="Stanton J.D."/>
            <person name="Ullery H.E."/>
            <person name="Wilson R.J."/>
            <person name="Serrano M.G."/>
            <person name="Buck G."/>
            <person name="Lee V."/>
            <person name="Wang Y."/>
            <person name="Carvalho R."/>
            <person name="Voegtly L."/>
            <person name="Shi R."/>
            <person name="Duckworth R."/>
            <person name="Johnson A."/>
            <person name="Loviza R."/>
            <person name="Walstead R."/>
            <person name="Shah Z."/>
            <person name="Kiflezghi M."/>
            <person name="Wade K."/>
            <person name="Ball S.L."/>
            <person name="Bradley K.W."/>
            <person name="Asai D.J."/>
            <person name="Bowman C.A."/>
            <person name="Russell D.A."/>
            <person name="Pope W.H."/>
            <person name="Jacobs-Sera D."/>
            <person name="Hendrix R.W."/>
            <person name="Hatfull G.F."/>
        </authorList>
    </citation>
    <scope>NUCLEOTIDE SEQUENCE [LARGE SCALE GENOMIC DNA]</scope>
    <source>
        <strain evidence="2 3">DSM 27710</strain>
    </source>
</reference>
<feature type="compositionally biased region" description="Low complexity" evidence="1">
    <location>
        <begin position="130"/>
        <end position="157"/>
    </location>
</feature>
<gene>
    <name evidence="2" type="ORF">AKJ08_3664</name>
</gene>
<feature type="region of interest" description="Disordered" evidence="1">
    <location>
        <begin position="116"/>
        <end position="187"/>
    </location>
</feature>
<organism evidence="2 3">
    <name type="scientific">Vulgatibacter incomptus</name>
    <dbReference type="NCBI Taxonomy" id="1391653"/>
    <lineage>
        <taxon>Bacteria</taxon>
        <taxon>Pseudomonadati</taxon>
        <taxon>Myxococcota</taxon>
        <taxon>Myxococcia</taxon>
        <taxon>Myxococcales</taxon>
        <taxon>Cystobacterineae</taxon>
        <taxon>Vulgatibacteraceae</taxon>
        <taxon>Vulgatibacter</taxon>
    </lineage>
</organism>
<evidence type="ECO:0000313" key="2">
    <source>
        <dbReference type="EMBL" id="AKU93277.1"/>
    </source>
</evidence>